<evidence type="ECO:0000256" key="3">
    <source>
        <dbReference type="ARBA" id="ARBA00022840"/>
    </source>
</evidence>
<dbReference type="Pfam" id="PF00005">
    <property type="entry name" value="ABC_tran"/>
    <property type="match status" value="1"/>
</dbReference>
<evidence type="ECO:0000313" key="6">
    <source>
        <dbReference type="Proteomes" id="UP000593737"/>
    </source>
</evidence>
<dbReference type="PANTHER" id="PTHR43204:SF1">
    <property type="entry name" value="ABC TRANSPORTER I FAMILY MEMBER 6, CHLOROPLASTIC"/>
    <property type="match status" value="1"/>
</dbReference>
<dbReference type="Gene3D" id="3.40.50.300">
    <property type="entry name" value="P-loop containing nucleotide triphosphate hydrolases"/>
    <property type="match status" value="1"/>
</dbReference>
<dbReference type="InterPro" id="IPR027417">
    <property type="entry name" value="P-loop_NTPase"/>
</dbReference>
<dbReference type="InterPro" id="IPR010230">
    <property type="entry name" value="FeS-cluster_ATPase_SufC"/>
</dbReference>
<dbReference type="Proteomes" id="UP000593737">
    <property type="component" value="Chromosome"/>
</dbReference>
<reference evidence="5 6" key="1">
    <citation type="journal article" date="2020" name="ISME J.">
        <title>Enrichment and physiological characterization of a novel comammox Nitrospira indicates ammonium inhibition of complete nitrification.</title>
        <authorList>
            <person name="Sakoula D."/>
            <person name="Koch H."/>
            <person name="Frank J."/>
            <person name="Jetten M.S.M."/>
            <person name="van Kessel M.A.H.J."/>
            <person name="Lucker S."/>
        </authorList>
    </citation>
    <scope>NUCLEOTIDE SEQUENCE [LARGE SCALE GENOMIC DNA]</scope>
    <source>
        <strain evidence="5">Comreactor17</strain>
    </source>
</reference>
<comment type="similarity">
    <text evidence="1">Belongs to the ABC transporter superfamily. Ycf16 family.</text>
</comment>
<evidence type="ECO:0000256" key="1">
    <source>
        <dbReference type="ARBA" id="ARBA00006216"/>
    </source>
</evidence>
<dbReference type="PROSITE" id="PS00211">
    <property type="entry name" value="ABC_TRANSPORTER_1"/>
    <property type="match status" value="1"/>
</dbReference>
<protein>
    <submittedName>
        <fullName evidence="5">ABC-type transport system</fullName>
    </submittedName>
</protein>
<proteinExistence type="inferred from homology"/>
<accession>A0A7S8FAV3</accession>
<dbReference type="PANTHER" id="PTHR43204">
    <property type="entry name" value="ABC TRANSPORTER I FAMILY MEMBER 6, CHLOROPLASTIC"/>
    <property type="match status" value="1"/>
</dbReference>
<dbReference type="CDD" id="cd03217">
    <property type="entry name" value="ABC_FeS_Assembly"/>
    <property type="match status" value="1"/>
</dbReference>
<dbReference type="AlphaFoldDB" id="A0A7S8FAV3"/>
<name>A0A7S8FAV3_9BACT</name>
<feature type="domain" description="ABC transporter" evidence="4">
    <location>
        <begin position="7"/>
        <end position="243"/>
    </location>
</feature>
<dbReference type="EMBL" id="CP047423">
    <property type="protein sequence ID" value="QPD02392.1"/>
    <property type="molecule type" value="Genomic_DNA"/>
</dbReference>
<organism evidence="5 6">
    <name type="scientific">Candidatus Nitrospira kreftii</name>
    <dbReference type="NCBI Taxonomy" id="2652173"/>
    <lineage>
        <taxon>Bacteria</taxon>
        <taxon>Pseudomonadati</taxon>
        <taxon>Nitrospirota</taxon>
        <taxon>Nitrospiria</taxon>
        <taxon>Nitrospirales</taxon>
        <taxon>Nitrospiraceae</taxon>
        <taxon>Nitrospira</taxon>
    </lineage>
</organism>
<dbReference type="InterPro" id="IPR003593">
    <property type="entry name" value="AAA+_ATPase"/>
</dbReference>
<gene>
    <name evidence="5" type="ORF">Nkreftii_000166</name>
</gene>
<evidence type="ECO:0000256" key="2">
    <source>
        <dbReference type="ARBA" id="ARBA00022741"/>
    </source>
</evidence>
<dbReference type="GO" id="GO:0016887">
    <property type="term" value="F:ATP hydrolysis activity"/>
    <property type="evidence" value="ECO:0007669"/>
    <property type="project" value="InterPro"/>
</dbReference>
<dbReference type="KEGG" id="nkf:Nkreftii_000166"/>
<evidence type="ECO:0000313" key="5">
    <source>
        <dbReference type="EMBL" id="QPD02392.1"/>
    </source>
</evidence>
<sequence>MSTSDILQLDEVSIEVGGRPILHDVSLRIRPGETHVLFGPNGSGKSSLLMAIMGLSRYRVTKGRILFQGQDITHLPVDERARLGIGLMQQRPPSVRGIPLGQLAEVSAQGRDGTRVAELADQLGCSSLLARDVNVGFSGGEIKKAELLQLMAQQPALALVDEPDAGVDLDSIAVVGQALACLVKEPSGEAVAPAALIITHTGHILNYLRSDVGHVLYGGTLVGEGDGLQLLEEIRKHGYGKCPICRSHIPVQ</sequence>
<dbReference type="PROSITE" id="PS50893">
    <property type="entry name" value="ABC_TRANSPORTER_2"/>
    <property type="match status" value="1"/>
</dbReference>
<dbReference type="GO" id="GO:0005524">
    <property type="term" value="F:ATP binding"/>
    <property type="evidence" value="ECO:0007669"/>
    <property type="project" value="UniProtKB-KW"/>
</dbReference>
<dbReference type="SUPFAM" id="SSF52540">
    <property type="entry name" value="P-loop containing nucleoside triphosphate hydrolases"/>
    <property type="match status" value="1"/>
</dbReference>
<dbReference type="InterPro" id="IPR003439">
    <property type="entry name" value="ABC_transporter-like_ATP-bd"/>
</dbReference>
<evidence type="ECO:0000259" key="4">
    <source>
        <dbReference type="PROSITE" id="PS50893"/>
    </source>
</evidence>
<keyword evidence="3" id="KW-0067">ATP-binding</keyword>
<dbReference type="InterPro" id="IPR017871">
    <property type="entry name" value="ABC_transporter-like_CS"/>
</dbReference>
<keyword evidence="2" id="KW-0547">Nucleotide-binding</keyword>
<dbReference type="SMART" id="SM00382">
    <property type="entry name" value="AAA"/>
    <property type="match status" value="1"/>
</dbReference>